<gene>
    <name evidence="3" type="ORF">E5676_scaffold37G00560</name>
    <name evidence="2" type="ORF">E6C27_scaffold21G002610</name>
</gene>
<dbReference type="Proteomes" id="UP000321393">
    <property type="component" value="Unassembled WGS sequence"/>
</dbReference>
<dbReference type="EMBL" id="SSTE01000903">
    <property type="protein sequence ID" value="KAA0066235.1"/>
    <property type="molecule type" value="Genomic_DNA"/>
</dbReference>
<proteinExistence type="predicted"/>
<evidence type="ECO:0000313" key="5">
    <source>
        <dbReference type="Proteomes" id="UP000321947"/>
    </source>
</evidence>
<dbReference type="AlphaFoldDB" id="A0A5A7VKF4"/>
<reference evidence="4 5" key="1">
    <citation type="submission" date="2019-08" db="EMBL/GenBank/DDBJ databases">
        <title>Draft genome sequences of two oriental melons (Cucumis melo L. var makuwa).</title>
        <authorList>
            <person name="Kwon S.-Y."/>
        </authorList>
    </citation>
    <scope>NUCLEOTIDE SEQUENCE [LARGE SCALE GENOMIC DNA]</scope>
    <source>
        <strain evidence="5">cv. Chang Bougi</strain>
        <strain evidence="4">cv. SW 3</strain>
        <tissue evidence="2">Leaf</tissue>
    </source>
</reference>
<accession>A0A5A7VKF4</accession>
<sequence>MTETNPTLQRSSSGAPEGSSSTTNSTPTPPSIIAMYENLYYLHHSDSKNLILISDLLIESNYTS</sequence>
<organism evidence="2 4">
    <name type="scientific">Cucumis melo var. makuwa</name>
    <name type="common">Oriental melon</name>
    <dbReference type="NCBI Taxonomy" id="1194695"/>
    <lineage>
        <taxon>Eukaryota</taxon>
        <taxon>Viridiplantae</taxon>
        <taxon>Streptophyta</taxon>
        <taxon>Embryophyta</taxon>
        <taxon>Tracheophyta</taxon>
        <taxon>Spermatophyta</taxon>
        <taxon>Magnoliopsida</taxon>
        <taxon>eudicotyledons</taxon>
        <taxon>Gunneridae</taxon>
        <taxon>Pentapetalae</taxon>
        <taxon>rosids</taxon>
        <taxon>fabids</taxon>
        <taxon>Cucurbitales</taxon>
        <taxon>Cucurbitaceae</taxon>
        <taxon>Benincaseae</taxon>
        <taxon>Cucumis</taxon>
    </lineage>
</organism>
<feature type="region of interest" description="Disordered" evidence="1">
    <location>
        <begin position="1"/>
        <end position="29"/>
    </location>
</feature>
<evidence type="ECO:0000313" key="2">
    <source>
        <dbReference type="EMBL" id="KAA0066235.1"/>
    </source>
</evidence>
<dbReference type="EMBL" id="SSTD01018651">
    <property type="protein sequence ID" value="TYJ97683.1"/>
    <property type="molecule type" value="Genomic_DNA"/>
</dbReference>
<feature type="compositionally biased region" description="Low complexity" evidence="1">
    <location>
        <begin position="11"/>
        <end position="26"/>
    </location>
</feature>
<evidence type="ECO:0000256" key="1">
    <source>
        <dbReference type="SAM" id="MobiDB-lite"/>
    </source>
</evidence>
<protein>
    <submittedName>
        <fullName evidence="2">Uncharacterized protein</fullName>
    </submittedName>
</protein>
<evidence type="ECO:0000313" key="4">
    <source>
        <dbReference type="Proteomes" id="UP000321393"/>
    </source>
</evidence>
<comment type="caution">
    <text evidence="2">The sequence shown here is derived from an EMBL/GenBank/DDBJ whole genome shotgun (WGS) entry which is preliminary data.</text>
</comment>
<dbReference type="Proteomes" id="UP000321947">
    <property type="component" value="Unassembled WGS sequence"/>
</dbReference>
<feature type="compositionally biased region" description="Polar residues" evidence="1">
    <location>
        <begin position="1"/>
        <end position="10"/>
    </location>
</feature>
<evidence type="ECO:0000313" key="3">
    <source>
        <dbReference type="EMBL" id="TYJ97683.1"/>
    </source>
</evidence>
<name>A0A5A7VKF4_CUCMM</name>